<proteinExistence type="predicted"/>
<dbReference type="AlphaFoldDB" id="A0A9D4BL67"/>
<accession>A0A9D4BL67</accession>
<reference evidence="1" key="1">
    <citation type="journal article" date="2019" name="bioRxiv">
        <title>The Genome of the Zebra Mussel, Dreissena polymorpha: A Resource for Invasive Species Research.</title>
        <authorList>
            <person name="McCartney M.A."/>
            <person name="Auch B."/>
            <person name="Kono T."/>
            <person name="Mallez S."/>
            <person name="Zhang Y."/>
            <person name="Obille A."/>
            <person name="Becker A."/>
            <person name="Abrahante J.E."/>
            <person name="Garbe J."/>
            <person name="Badalamenti J.P."/>
            <person name="Herman A."/>
            <person name="Mangelson H."/>
            <person name="Liachko I."/>
            <person name="Sullivan S."/>
            <person name="Sone E.D."/>
            <person name="Koren S."/>
            <person name="Silverstein K.A.T."/>
            <person name="Beckman K.B."/>
            <person name="Gohl D.M."/>
        </authorList>
    </citation>
    <scope>NUCLEOTIDE SEQUENCE</scope>
    <source>
        <strain evidence="1">Duluth1</strain>
        <tissue evidence="1">Whole animal</tissue>
    </source>
</reference>
<evidence type="ECO:0000313" key="2">
    <source>
        <dbReference type="Proteomes" id="UP000828390"/>
    </source>
</evidence>
<sequence>MDSTSFDISRDYPREISDARKQTWPDFKAALDKYGTKNVKMAFPAALVIHGETVTNAFPDWHSTLHYHLPTVQEITYYGKRVRDSCALLSMSNTTLLQHPETVTSIVLSCICLQNFQRLRDGYERASVADYVDSNRNIIPGQLRNDNRLIDGVSELFLT</sequence>
<dbReference type="EMBL" id="JAIWYP010000016">
    <property type="protein sequence ID" value="KAH3697268.1"/>
    <property type="molecule type" value="Genomic_DNA"/>
</dbReference>
<keyword evidence="2" id="KW-1185">Reference proteome</keyword>
<name>A0A9D4BL67_DREPO</name>
<evidence type="ECO:0000313" key="1">
    <source>
        <dbReference type="EMBL" id="KAH3697268.1"/>
    </source>
</evidence>
<gene>
    <name evidence="1" type="ORF">DPMN_084760</name>
</gene>
<dbReference type="Proteomes" id="UP000828390">
    <property type="component" value="Unassembled WGS sequence"/>
</dbReference>
<comment type="caution">
    <text evidence="1">The sequence shown here is derived from an EMBL/GenBank/DDBJ whole genome shotgun (WGS) entry which is preliminary data.</text>
</comment>
<organism evidence="1 2">
    <name type="scientific">Dreissena polymorpha</name>
    <name type="common">Zebra mussel</name>
    <name type="synonym">Mytilus polymorpha</name>
    <dbReference type="NCBI Taxonomy" id="45954"/>
    <lineage>
        <taxon>Eukaryota</taxon>
        <taxon>Metazoa</taxon>
        <taxon>Spiralia</taxon>
        <taxon>Lophotrochozoa</taxon>
        <taxon>Mollusca</taxon>
        <taxon>Bivalvia</taxon>
        <taxon>Autobranchia</taxon>
        <taxon>Heteroconchia</taxon>
        <taxon>Euheterodonta</taxon>
        <taxon>Imparidentia</taxon>
        <taxon>Neoheterodontei</taxon>
        <taxon>Myida</taxon>
        <taxon>Dreissenoidea</taxon>
        <taxon>Dreissenidae</taxon>
        <taxon>Dreissena</taxon>
    </lineage>
</organism>
<protein>
    <submittedName>
        <fullName evidence="1">Uncharacterized protein</fullName>
    </submittedName>
</protein>
<reference evidence="1" key="2">
    <citation type="submission" date="2020-11" db="EMBL/GenBank/DDBJ databases">
        <authorList>
            <person name="McCartney M.A."/>
            <person name="Auch B."/>
            <person name="Kono T."/>
            <person name="Mallez S."/>
            <person name="Becker A."/>
            <person name="Gohl D.M."/>
            <person name="Silverstein K.A.T."/>
            <person name="Koren S."/>
            <person name="Bechman K.B."/>
            <person name="Herman A."/>
            <person name="Abrahante J.E."/>
            <person name="Garbe J."/>
        </authorList>
    </citation>
    <scope>NUCLEOTIDE SEQUENCE</scope>
    <source>
        <strain evidence="1">Duluth1</strain>
        <tissue evidence="1">Whole animal</tissue>
    </source>
</reference>